<keyword evidence="3" id="KW-1185">Reference proteome</keyword>
<dbReference type="RefSeq" id="WP_197641935.1">
    <property type="nucleotide sequence ID" value="NZ_JAEACP010000002.1"/>
</dbReference>
<accession>A0ABV7DRI6</accession>
<dbReference type="InterPro" id="IPR052022">
    <property type="entry name" value="26kDa_periplasmic_antigen"/>
</dbReference>
<reference evidence="3" key="1">
    <citation type="journal article" date="2019" name="Int. J. Syst. Evol. Microbiol.">
        <title>The Global Catalogue of Microorganisms (GCM) 10K type strain sequencing project: providing services to taxonomists for standard genome sequencing and annotation.</title>
        <authorList>
            <consortium name="The Broad Institute Genomics Platform"/>
            <consortium name="The Broad Institute Genome Sequencing Center for Infectious Disease"/>
            <person name="Wu L."/>
            <person name="Ma J."/>
        </authorList>
    </citation>
    <scope>NUCLEOTIDE SEQUENCE [LARGE SCALE GENOMIC DNA]</scope>
    <source>
        <strain evidence="3">KCTC 62102</strain>
    </source>
</reference>
<dbReference type="InterPro" id="IPR007497">
    <property type="entry name" value="SIMPL/DUF541"/>
</dbReference>
<proteinExistence type="predicted"/>
<dbReference type="EMBL" id="JBHRSM010000011">
    <property type="protein sequence ID" value="MFC3085668.1"/>
    <property type="molecule type" value="Genomic_DNA"/>
</dbReference>
<feature type="chain" id="PRO_5045337074" evidence="1">
    <location>
        <begin position="24"/>
        <end position="231"/>
    </location>
</feature>
<gene>
    <name evidence="2" type="ORF">ACFOD6_06360</name>
</gene>
<comment type="caution">
    <text evidence="2">The sequence shown here is derived from an EMBL/GenBank/DDBJ whole genome shotgun (WGS) entry which is preliminary data.</text>
</comment>
<dbReference type="Gene3D" id="3.30.70.2970">
    <property type="entry name" value="Protein of unknown function (DUF541), domain 2"/>
    <property type="match status" value="1"/>
</dbReference>
<organism evidence="2 3">
    <name type="scientific">Tabrizicola soli</name>
    <dbReference type="NCBI Taxonomy" id="2185115"/>
    <lineage>
        <taxon>Bacteria</taxon>
        <taxon>Pseudomonadati</taxon>
        <taxon>Pseudomonadota</taxon>
        <taxon>Alphaproteobacteria</taxon>
        <taxon>Rhodobacterales</taxon>
        <taxon>Paracoccaceae</taxon>
        <taxon>Tabrizicola</taxon>
    </lineage>
</organism>
<evidence type="ECO:0000313" key="2">
    <source>
        <dbReference type="EMBL" id="MFC3085668.1"/>
    </source>
</evidence>
<evidence type="ECO:0000256" key="1">
    <source>
        <dbReference type="SAM" id="SignalP"/>
    </source>
</evidence>
<keyword evidence="1" id="KW-0732">Signal</keyword>
<name>A0ABV7DRI6_9RHOB</name>
<dbReference type="Proteomes" id="UP001595445">
    <property type="component" value="Unassembled WGS sequence"/>
</dbReference>
<evidence type="ECO:0000313" key="3">
    <source>
        <dbReference type="Proteomes" id="UP001595445"/>
    </source>
</evidence>
<protein>
    <submittedName>
        <fullName evidence="2">SIMPL domain-containing protein</fullName>
    </submittedName>
</protein>
<dbReference type="Gene3D" id="3.30.110.170">
    <property type="entry name" value="Protein of unknown function (DUF541), domain 1"/>
    <property type="match status" value="1"/>
</dbReference>
<dbReference type="Pfam" id="PF04402">
    <property type="entry name" value="SIMPL"/>
    <property type="match status" value="1"/>
</dbReference>
<feature type="signal peptide" evidence="1">
    <location>
        <begin position="1"/>
        <end position="23"/>
    </location>
</feature>
<dbReference type="PANTHER" id="PTHR34387">
    <property type="entry name" value="SLR1258 PROTEIN"/>
    <property type="match status" value="1"/>
</dbReference>
<sequence length="231" mass="23086">MRQLSALALAAALALPLAATAMAEEARVPMINVTGTGTVEAAPDVATLSIGVTTQGETAVAALAANSAAMEAVMARLAAAGVEARDMQTSNLSVNPNWTGYDSGTPTISGYVAANLLTVTIRDLAGLGPVLDAAVQDGANTLNGLSFGFADPEPLLDEARKEAVADARARAELLAAAAGVKLGRILSISEGAPEGGPVPMYKAELAAAPVPVAAGAMDVAASVTIFYEIAE</sequence>
<dbReference type="PANTHER" id="PTHR34387:SF1">
    <property type="entry name" value="PERIPLASMIC IMMUNOGENIC PROTEIN"/>
    <property type="match status" value="1"/>
</dbReference>